<keyword evidence="1" id="KW-0472">Membrane</keyword>
<organism evidence="2">
    <name type="scientific">Timema genevievae</name>
    <name type="common">Walking stick</name>
    <dbReference type="NCBI Taxonomy" id="629358"/>
    <lineage>
        <taxon>Eukaryota</taxon>
        <taxon>Metazoa</taxon>
        <taxon>Ecdysozoa</taxon>
        <taxon>Arthropoda</taxon>
        <taxon>Hexapoda</taxon>
        <taxon>Insecta</taxon>
        <taxon>Pterygota</taxon>
        <taxon>Neoptera</taxon>
        <taxon>Polyneoptera</taxon>
        <taxon>Phasmatodea</taxon>
        <taxon>Timematodea</taxon>
        <taxon>Timematoidea</taxon>
        <taxon>Timematidae</taxon>
        <taxon>Timema</taxon>
    </lineage>
</organism>
<proteinExistence type="predicted"/>
<keyword evidence="1" id="KW-1133">Transmembrane helix</keyword>
<dbReference type="EMBL" id="OE839749">
    <property type="protein sequence ID" value="CAD7588461.1"/>
    <property type="molecule type" value="Genomic_DNA"/>
</dbReference>
<dbReference type="SUPFAM" id="SSF69349">
    <property type="entry name" value="Phage fibre proteins"/>
    <property type="match status" value="1"/>
</dbReference>
<dbReference type="AlphaFoldDB" id="A0A7R9PIN6"/>
<gene>
    <name evidence="2" type="ORF">TGEB3V08_LOCUS2526</name>
</gene>
<feature type="transmembrane region" description="Helical" evidence="1">
    <location>
        <begin position="9"/>
        <end position="28"/>
    </location>
</feature>
<reference evidence="2" key="1">
    <citation type="submission" date="2020-11" db="EMBL/GenBank/DDBJ databases">
        <authorList>
            <person name="Tran Van P."/>
        </authorList>
    </citation>
    <scope>NUCLEOTIDE SEQUENCE</scope>
</reference>
<protein>
    <submittedName>
        <fullName evidence="2">Uncharacterized protein</fullName>
    </submittedName>
</protein>
<evidence type="ECO:0000256" key="1">
    <source>
        <dbReference type="SAM" id="Phobius"/>
    </source>
</evidence>
<name>A0A7R9PIN6_TIMGE</name>
<sequence length="251" mass="28003">MTLWVMIRMTLWVLICMTLWVMICMTLWDVGDDTYDLVGDDTYDLVGDDTYDLVGDDMYDLVGDDTYDLVGDDMYDLVGDDMYDLVGVDMYDLVGDDMYDLVGVDMYDLVGDDTYDLVGDDTYDLEFDHPRNLLSNPQGYFSQMVEQTGSTMETSLRKVAEEVSTRDLILALAIGEFKKPASELRISISLSTTHCFLTALPPIRASRLPYVVRSRLFALTSAPRRLGASSEPGSKNSLVLVATSSTAVSVQ</sequence>
<evidence type="ECO:0000313" key="2">
    <source>
        <dbReference type="EMBL" id="CAD7588461.1"/>
    </source>
</evidence>
<accession>A0A7R9PIN6</accession>
<keyword evidence="1" id="KW-0812">Transmembrane</keyword>